<sequence>MPLPSLGFLVPFSWFSLCFASPSFGLSFFGASDCRSAILLIVDLVVRSAILLYVHSYGGYANTRTKLGAFARVASPDFEFGLEP</sequence>
<dbReference type="AlphaFoldDB" id="A0A9P4XCE8"/>
<keyword evidence="1" id="KW-0812">Transmembrane</keyword>
<dbReference type="Proteomes" id="UP000801864">
    <property type="component" value="Unassembled WGS sequence"/>
</dbReference>
<keyword evidence="4" id="KW-1185">Reference proteome</keyword>
<evidence type="ECO:0000313" key="3">
    <source>
        <dbReference type="EMBL" id="KAF3067780.1"/>
    </source>
</evidence>
<feature type="transmembrane region" description="Helical" evidence="1">
    <location>
        <begin position="36"/>
        <end position="54"/>
    </location>
</feature>
<organism evidence="3 4">
    <name type="scientific">Trichoderma lentiforme</name>
    <dbReference type="NCBI Taxonomy" id="1567552"/>
    <lineage>
        <taxon>Eukaryota</taxon>
        <taxon>Fungi</taxon>
        <taxon>Dikarya</taxon>
        <taxon>Ascomycota</taxon>
        <taxon>Pezizomycotina</taxon>
        <taxon>Sordariomycetes</taxon>
        <taxon>Hypocreomycetidae</taxon>
        <taxon>Hypocreales</taxon>
        <taxon>Hypocreaceae</taxon>
        <taxon>Trichoderma</taxon>
    </lineage>
</organism>
<evidence type="ECO:0000256" key="2">
    <source>
        <dbReference type="SAM" id="SignalP"/>
    </source>
</evidence>
<keyword evidence="1" id="KW-0472">Membrane</keyword>
<evidence type="ECO:0000256" key="1">
    <source>
        <dbReference type="SAM" id="Phobius"/>
    </source>
</evidence>
<reference evidence="3 4" key="1">
    <citation type="submission" date="2018-06" db="EMBL/GenBank/DDBJ databases">
        <title>Genome analysis of cellulolytic fungus Trichoderma lentiforme CFAM-422.</title>
        <authorList>
            <person name="Steindorff A.S."/>
            <person name="Formighieri E.F."/>
            <person name="Midorikawa G.E.O."/>
            <person name="Tamietti M.S."/>
            <person name="Ramos E.Z."/>
            <person name="Silva A.S."/>
            <person name="Bon E.P.S."/>
            <person name="Mendes T.D."/>
            <person name="Damaso M.C.T."/>
            <person name="Favaro L.C.L."/>
        </authorList>
    </citation>
    <scope>NUCLEOTIDE SEQUENCE [LARGE SCALE GENOMIC DNA]</scope>
    <source>
        <strain evidence="3 4">CFAM-422</strain>
    </source>
</reference>
<proteinExistence type="predicted"/>
<keyword evidence="2" id="KW-0732">Signal</keyword>
<gene>
    <name evidence="3" type="ORF">CFAM422_008545</name>
</gene>
<protein>
    <recommendedName>
        <fullName evidence="5">Secreted protein</fullName>
    </recommendedName>
</protein>
<name>A0A9P4XCE8_9HYPO</name>
<comment type="caution">
    <text evidence="3">The sequence shown here is derived from an EMBL/GenBank/DDBJ whole genome shotgun (WGS) entry which is preliminary data.</text>
</comment>
<feature type="signal peptide" evidence="2">
    <location>
        <begin position="1"/>
        <end position="20"/>
    </location>
</feature>
<feature type="chain" id="PRO_5040457514" description="Secreted protein" evidence="2">
    <location>
        <begin position="21"/>
        <end position="84"/>
    </location>
</feature>
<dbReference type="EMBL" id="QLNT01000015">
    <property type="protein sequence ID" value="KAF3067780.1"/>
    <property type="molecule type" value="Genomic_DNA"/>
</dbReference>
<evidence type="ECO:0008006" key="5">
    <source>
        <dbReference type="Google" id="ProtNLM"/>
    </source>
</evidence>
<evidence type="ECO:0000313" key="4">
    <source>
        <dbReference type="Proteomes" id="UP000801864"/>
    </source>
</evidence>
<accession>A0A9P4XCE8</accession>
<keyword evidence="1" id="KW-1133">Transmembrane helix</keyword>